<dbReference type="PROSITE" id="PS50089">
    <property type="entry name" value="ZF_RING_2"/>
    <property type="match status" value="1"/>
</dbReference>
<sequence>MGNSNSTTSASSLRKSGRFLNKDSANAQEAAPSARNEFASALEPHHEIRIEYPVVELLNDDEVLVFPPMEKRGERYQPLPLVPDDGIDDNYPWFHYENSLRTTLHRSSRVLKKRALPEELSNTDDLASRMNKLVEYLGMTIISAVTYSTNGEHRVRLCVDSCLARKEAKGKNLEPAKFDYSVKEWVQMPRGPDGKLPLWHTDITSLACQVLDRDVRHVEFMLNEAGYDYNEEFDPKDWKARRQISITEGIATIAKTMTKPELAEHNQALPPADRIEQCPICYEEYNDIESSGAVTVILPCSSNKHCICYDCFQSVCESSGLPDTLCPYCRKQVASPDLAPRMGPNYLDIDAPFTYDARFTAFENRERSFAAIDRLHPWDDTTSILIDKDVFIESWNQVVPHSFDPEDRTPDRLIPVQAPETWYFFKSFLDTIRALDGQRMEAKDLYHLLNQNALKAMRAQYLANGMGEFLPRDELKALLADESRFPVRVGLAGFIEKSVNRVVMLPIQRACYEHREHITEANPMGLHGHGDNLFWCPKIGTILQGKPKELRPVVDTRNLDGQ</sequence>
<reference evidence="4 5" key="1">
    <citation type="journal article" date="2023" name="G3 (Bethesda)">
        <title>A chromosome-level genome assembly of Zasmidium syzygii isolated from banana leaves.</title>
        <authorList>
            <person name="van Westerhoven A.C."/>
            <person name="Mehrabi R."/>
            <person name="Talebi R."/>
            <person name="Steentjes M.B.F."/>
            <person name="Corcolon B."/>
            <person name="Chong P.A."/>
            <person name="Kema G.H.J."/>
            <person name="Seidl M.F."/>
        </authorList>
    </citation>
    <scope>NUCLEOTIDE SEQUENCE [LARGE SCALE GENOMIC DNA]</scope>
    <source>
        <strain evidence="4 5">P124</strain>
    </source>
</reference>
<keyword evidence="1" id="KW-0862">Zinc</keyword>
<evidence type="ECO:0000313" key="4">
    <source>
        <dbReference type="EMBL" id="KAK4504261.1"/>
    </source>
</evidence>
<comment type="caution">
    <text evidence="4">The sequence shown here is derived from an EMBL/GenBank/DDBJ whole genome shotgun (WGS) entry which is preliminary data.</text>
</comment>
<feature type="compositionally biased region" description="Polar residues" evidence="2">
    <location>
        <begin position="1"/>
        <end position="14"/>
    </location>
</feature>
<evidence type="ECO:0000256" key="2">
    <source>
        <dbReference type="SAM" id="MobiDB-lite"/>
    </source>
</evidence>
<evidence type="ECO:0000259" key="3">
    <source>
        <dbReference type="PROSITE" id="PS50089"/>
    </source>
</evidence>
<organism evidence="4 5">
    <name type="scientific">Zasmidium cellare</name>
    <name type="common">Wine cellar mold</name>
    <name type="synonym">Racodium cellare</name>
    <dbReference type="NCBI Taxonomy" id="395010"/>
    <lineage>
        <taxon>Eukaryota</taxon>
        <taxon>Fungi</taxon>
        <taxon>Dikarya</taxon>
        <taxon>Ascomycota</taxon>
        <taxon>Pezizomycotina</taxon>
        <taxon>Dothideomycetes</taxon>
        <taxon>Dothideomycetidae</taxon>
        <taxon>Mycosphaerellales</taxon>
        <taxon>Mycosphaerellaceae</taxon>
        <taxon>Zasmidium</taxon>
    </lineage>
</organism>
<dbReference type="Gene3D" id="3.30.40.10">
    <property type="entry name" value="Zinc/RING finger domain, C3HC4 (zinc finger)"/>
    <property type="match status" value="1"/>
</dbReference>
<protein>
    <recommendedName>
        <fullName evidence="3">RING-type domain-containing protein</fullName>
    </recommendedName>
</protein>
<proteinExistence type="predicted"/>
<feature type="region of interest" description="Disordered" evidence="2">
    <location>
        <begin position="1"/>
        <end position="36"/>
    </location>
</feature>
<dbReference type="Proteomes" id="UP001305779">
    <property type="component" value="Unassembled WGS sequence"/>
</dbReference>
<feature type="domain" description="RING-type" evidence="3">
    <location>
        <begin position="278"/>
        <end position="330"/>
    </location>
</feature>
<keyword evidence="1" id="KW-0479">Metal-binding</keyword>
<dbReference type="EMBL" id="JAXOVC010000003">
    <property type="protein sequence ID" value="KAK4504261.1"/>
    <property type="molecule type" value="Genomic_DNA"/>
</dbReference>
<dbReference type="InterPro" id="IPR001841">
    <property type="entry name" value="Znf_RING"/>
</dbReference>
<evidence type="ECO:0000313" key="5">
    <source>
        <dbReference type="Proteomes" id="UP001305779"/>
    </source>
</evidence>
<dbReference type="InterPro" id="IPR013083">
    <property type="entry name" value="Znf_RING/FYVE/PHD"/>
</dbReference>
<evidence type="ECO:0000256" key="1">
    <source>
        <dbReference type="PROSITE-ProRule" id="PRU00175"/>
    </source>
</evidence>
<accession>A0ABR0ET23</accession>
<keyword evidence="5" id="KW-1185">Reference proteome</keyword>
<dbReference type="SUPFAM" id="SSF57850">
    <property type="entry name" value="RING/U-box"/>
    <property type="match status" value="1"/>
</dbReference>
<name>A0ABR0ET23_ZASCE</name>
<gene>
    <name evidence="4" type="ORF">PRZ48_005177</name>
</gene>
<keyword evidence="1" id="KW-0863">Zinc-finger</keyword>